<sequence length="692" mass="76532">MVIAPLSLSNPHSGAIGTSSTPASANLHNETEQALAEVELLAQNQRKLGTLTNRMTSILSGFDRRLIKLESTMLPIHRSTQTLIRIQENVDNVLRSLNKTLGHYDVLQDEEPLLRQGPSVRDPQPYLDTIARVKQGLDYLARSDLQSQQKVMLKMNDLIELGSRNVTDMIRDWVTAESDMHGIDVAEYVPRGMALPRLSTATMDAIIPLFSFLKSLPTHPQTHHAPFSSALVAYSEIRGRYVEASLSPLAQQVVTYSQERLSSTAGRAGMTAAWQNDEDDTGYSRGNAGLSNWINAALDLTENEYSILEELMQSLNPPSSQTTIHSTFSRLLRAPLRSFASTLSTLQNEIRRSSSTQHTFFAFDLIGALSNASQRWENVVVANCARQQESSNPHSEQTALHALSESLVAARGSALEIFPTYIAGINAMPMQREGEIPSTTINEITYSSLNFMRQLCEYADVVAPLLTSLGAGMWMMGSDRAPVLSLGIDSETQSILSQYLADVLAALLNALEARSRAIRQQSTACIFLLNNISHIKRELIYNGRSSGVADCLGPTGIELTDGALRSAYSSYLEAWNPVIGPLMEDTPGLTSKPSGPKLAGMGGNSEKAAVKDRFAKFYDGLDDLERLHRAFPIAREDEQLKERLRTDVVRMVIPMYSRFVAKHKMGDFSKNPQKHIRFSEQEVQDRIVSLFT</sequence>
<evidence type="ECO:0000313" key="7">
    <source>
        <dbReference type="EMBL" id="PWN37934.1"/>
    </source>
</evidence>
<dbReference type="InParanoid" id="A0A316VKZ3"/>
<evidence type="ECO:0000313" key="8">
    <source>
        <dbReference type="Proteomes" id="UP000245771"/>
    </source>
</evidence>
<dbReference type="GO" id="GO:0005935">
    <property type="term" value="C:cellular bud neck"/>
    <property type="evidence" value="ECO:0007669"/>
    <property type="project" value="UniProtKB-SubCell"/>
</dbReference>
<dbReference type="InterPro" id="IPR046364">
    <property type="entry name" value="Exo70_C"/>
</dbReference>
<comment type="similarity">
    <text evidence="1 4">Belongs to the EXO70 family.</text>
</comment>
<dbReference type="GO" id="GO:0005546">
    <property type="term" value="F:phosphatidylinositol-4,5-bisphosphate binding"/>
    <property type="evidence" value="ECO:0007669"/>
    <property type="project" value="InterPro"/>
</dbReference>
<organism evidence="7 8">
    <name type="scientific">Meira miltonrushii</name>
    <dbReference type="NCBI Taxonomy" id="1280837"/>
    <lineage>
        <taxon>Eukaryota</taxon>
        <taxon>Fungi</taxon>
        <taxon>Dikarya</taxon>
        <taxon>Basidiomycota</taxon>
        <taxon>Ustilaginomycotina</taxon>
        <taxon>Exobasidiomycetes</taxon>
        <taxon>Exobasidiales</taxon>
        <taxon>Brachybasidiaceae</taxon>
        <taxon>Meira</taxon>
    </lineage>
</organism>
<dbReference type="Pfam" id="PF20669">
    <property type="entry name" value="Exo70_N"/>
    <property type="match status" value="1"/>
</dbReference>
<name>A0A316VKZ3_9BASI</name>
<dbReference type="EMBL" id="KZ819602">
    <property type="protein sequence ID" value="PWN37934.1"/>
    <property type="molecule type" value="Genomic_DNA"/>
</dbReference>
<keyword evidence="8" id="KW-1185">Reference proteome</keyword>
<proteinExistence type="inferred from homology"/>
<protein>
    <recommendedName>
        <fullName evidence="4">Exocyst complex protein EXO70</fullName>
    </recommendedName>
</protein>
<evidence type="ECO:0000256" key="1">
    <source>
        <dbReference type="ARBA" id="ARBA00006756"/>
    </source>
</evidence>
<dbReference type="STRING" id="1280837.A0A316VKZ3"/>
<evidence type="ECO:0000259" key="6">
    <source>
        <dbReference type="Pfam" id="PF03081"/>
    </source>
</evidence>
<evidence type="ECO:0000256" key="5">
    <source>
        <dbReference type="SAM" id="MobiDB-lite"/>
    </source>
</evidence>
<dbReference type="SUPFAM" id="SSF74788">
    <property type="entry name" value="Cullin repeat-like"/>
    <property type="match status" value="1"/>
</dbReference>
<evidence type="ECO:0000256" key="4">
    <source>
        <dbReference type="RuleBase" id="RU365026"/>
    </source>
</evidence>
<dbReference type="OrthoDB" id="1922221at2759"/>
<dbReference type="GO" id="GO:0006887">
    <property type="term" value="P:exocytosis"/>
    <property type="evidence" value="ECO:0007669"/>
    <property type="project" value="UniProtKB-KW"/>
</dbReference>
<keyword evidence="4" id="KW-0653">Protein transport</keyword>
<dbReference type="GO" id="GO:0015031">
    <property type="term" value="P:protein transport"/>
    <property type="evidence" value="ECO:0007669"/>
    <property type="project" value="UniProtKB-KW"/>
</dbReference>
<comment type="function">
    <text evidence="4">Involved in the secretory pathway as part of the exocyst complex which tethers secretory vesicles to the sites of exocytosis. Also plays a role in the assembly of the exocyst.</text>
</comment>
<feature type="region of interest" description="Disordered" evidence="5">
    <location>
        <begin position="1"/>
        <end position="24"/>
    </location>
</feature>
<dbReference type="AlphaFoldDB" id="A0A316VKZ3"/>
<dbReference type="InterPro" id="IPR004140">
    <property type="entry name" value="Exo70"/>
</dbReference>
<keyword evidence="2 4" id="KW-0813">Transport</keyword>
<dbReference type="Pfam" id="PF03081">
    <property type="entry name" value="Exo70_C"/>
    <property type="match status" value="1"/>
</dbReference>
<evidence type="ECO:0000256" key="2">
    <source>
        <dbReference type="ARBA" id="ARBA00022448"/>
    </source>
</evidence>
<accession>A0A316VKZ3</accession>
<dbReference type="GO" id="GO:0000145">
    <property type="term" value="C:exocyst"/>
    <property type="evidence" value="ECO:0007669"/>
    <property type="project" value="InterPro"/>
</dbReference>
<dbReference type="Proteomes" id="UP000245771">
    <property type="component" value="Unassembled WGS sequence"/>
</dbReference>
<dbReference type="PANTHER" id="PTHR12542">
    <property type="entry name" value="EXOCYST COMPLEX PROTEIN EXO70"/>
    <property type="match status" value="1"/>
</dbReference>
<evidence type="ECO:0000256" key="3">
    <source>
        <dbReference type="ARBA" id="ARBA00022483"/>
    </source>
</evidence>
<dbReference type="RefSeq" id="XP_025358236.1">
    <property type="nucleotide sequence ID" value="XM_025501632.1"/>
</dbReference>
<comment type="subcellular location">
    <subcellularLocation>
        <location evidence="4">Bud</location>
    </subcellularLocation>
    <subcellularLocation>
        <location evidence="4">Bud neck</location>
    </subcellularLocation>
</comment>
<reference evidence="7 8" key="1">
    <citation type="journal article" date="2018" name="Mol. Biol. Evol.">
        <title>Broad Genomic Sampling Reveals a Smut Pathogenic Ancestry of the Fungal Clade Ustilaginomycotina.</title>
        <authorList>
            <person name="Kijpornyongpan T."/>
            <person name="Mondo S.J."/>
            <person name="Barry K."/>
            <person name="Sandor L."/>
            <person name="Lee J."/>
            <person name="Lipzen A."/>
            <person name="Pangilinan J."/>
            <person name="LaButti K."/>
            <person name="Hainaut M."/>
            <person name="Henrissat B."/>
            <person name="Grigoriev I.V."/>
            <person name="Spatafora J.W."/>
            <person name="Aime M.C."/>
        </authorList>
    </citation>
    <scope>NUCLEOTIDE SEQUENCE [LARGE SCALE GENOMIC DNA]</scope>
    <source>
        <strain evidence="7 8">MCA 3882</strain>
    </source>
</reference>
<feature type="compositionally biased region" description="Polar residues" evidence="5">
    <location>
        <begin position="7"/>
        <end position="24"/>
    </location>
</feature>
<dbReference type="InterPro" id="IPR016159">
    <property type="entry name" value="Cullin_repeat-like_dom_sf"/>
</dbReference>
<dbReference type="GeneID" id="37023413"/>
<keyword evidence="3 4" id="KW-0268">Exocytosis</keyword>
<feature type="domain" description="Exocyst complex subunit Exo70 C-terminal" evidence="6">
    <location>
        <begin position="293"/>
        <end position="687"/>
    </location>
</feature>
<gene>
    <name evidence="7" type="ORF">FA14DRAFT_187982</name>
</gene>
<dbReference type="PANTHER" id="PTHR12542:SF41">
    <property type="entry name" value="EXOCYST COMPLEX COMPONENT 7"/>
    <property type="match status" value="1"/>
</dbReference>
<dbReference type="Gene3D" id="1.20.1280.170">
    <property type="entry name" value="Exocyst complex component Exo70"/>
    <property type="match status" value="1"/>
</dbReference>